<reference evidence="2" key="1">
    <citation type="journal article" date="2013" name="PLoS ONE">
        <title>Direct detection of alternative open reading frames translation products in human significantly expands the proteome.</title>
        <authorList>
            <person name="Vanderperre B."/>
            <person name="Lucier J.-F."/>
            <person name="Motard J."/>
            <person name="Tremblay G."/>
            <person name="Vanderperre S."/>
            <person name="Wisztorski M."/>
            <person name="Salzet M."/>
            <person name="Boisvert F.-M."/>
            <person name="Roucou X."/>
        </authorList>
    </citation>
    <scope>NUCLEOTIDE SEQUENCE</scope>
</reference>
<evidence type="ECO:0000313" key="2">
    <source>
        <dbReference type="EMBL" id="CCQ43832.1"/>
    </source>
</evidence>
<dbReference type="OrthoDB" id="197155at2759"/>
<gene>
    <name evidence="2" type="primary">PNPLA5</name>
</gene>
<evidence type="ECO:0000256" key="1">
    <source>
        <dbReference type="SAM" id="MobiDB-lite"/>
    </source>
</evidence>
<feature type="compositionally biased region" description="Basic and acidic residues" evidence="1">
    <location>
        <begin position="35"/>
        <end position="52"/>
    </location>
</feature>
<dbReference type="ChiTaRS" id="PNPLA5">
    <property type="organism name" value="human"/>
</dbReference>
<organism evidence="2">
    <name type="scientific">Homo sapiens</name>
    <name type="common">Human</name>
    <dbReference type="NCBI Taxonomy" id="9606"/>
    <lineage>
        <taxon>Eukaryota</taxon>
        <taxon>Metazoa</taxon>
        <taxon>Chordata</taxon>
        <taxon>Craniata</taxon>
        <taxon>Vertebrata</taxon>
        <taxon>Euteleostomi</taxon>
        <taxon>Mammalia</taxon>
        <taxon>Eutheria</taxon>
        <taxon>Euarchontoglires</taxon>
        <taxon>Primates</taxon>
        <taxon>Haplorrhini</taxon>
        <taxon>Catarrhini</taxon>
        <taxon>Hominidae</taxon>
        <taxon>Homo</taxon>
    </lineage>
</organism>
<dbReference type="AlphaFoldDB" id="L8ECM6"/>
<proteinExistence type="predicted"/>
<accession>L8ECM6</accession>
<dbReference type="EMBL" id="HF584335">
    <property type="protein sequence ID" value="CCQ43832.1"/>
    <property type="molecule type" value="Genomic_DNA"/>
</dbReference>
<sequence>MSYFQNFHGGTRRAALLGRGAPVLPWSCPRSTSQKIEKVPDARVRDQRSQLR</sequence>
<protein>
    <submittedName>
        <fullName evidence="2">Alternative protein PNPLA5</fullName>
    </submittedName>
</protein>
<feature type="region of interest" description="Disordered" evidence="1">
    <location>
        <begin position="28"/>
        <end position="52"/>
    </location>
</feature>
<name>L8ECM6_HUMAN</name>